<feature type="compositionally biased region" description="Polar residues" evidence="3">
    <location>
        <begin position="10"/>
        <end position="20"/>
    </location>
</feature>
<evidence type="ECO:0000256" key="3">
    <source>
        <dbReference type="SAM" id="MobiDB-lite"/>
    </source>
</evidence>
<dbReference type="Pfam" id="PF00106">
    <property type="entry name" value="adh_short"/>
    <property type="match status" value="1"/>
</dbReference>
<dbReference type="PANTHER" id="PTHR42901:SF1">
    <property type="entry name" value="ALCOHOL DEHYDROGENASE"/>
    <property type="match status" value="1"/>
</dbReference>
<organism evidence="4 5">
    <name type="scientific">Seiridium unicorne</name>
    <dbReference type="NCBI Taxonomy" id="138068"/>
    <lineage>
        <taxon>Eukaryota</taxon>
        <taxon>Fungi</taxon>
        <taxon>Dikarya</taxon>
        <taxon>Ascomycota</taxon>
        <taxon>Pezizomycotina</taxon>
        <taxon>Sordariomycetes</taxon>
        <taxon>Xylariomycetidae</taxon>
        <taxon>Amphisphaeriales</taxon>
        <taxon>Sporocadaceae</taxon>
        <taxon>Seiridium</taxon>
    </lineage>
</organism>
<comment type="similarity">
    <text evidence="1">Belongs to the short-chain dehydrogenases/reductases (SDR) family.</text>
</comment>
<dbReference type="CDD" id="cd05233">
    <property type="entry name" value="SDR_c"/>
    <property type="match status" value="1"/>
</dbReference>
<evidence type="ECO:0000256" key="2">
    <source>
        <dbReference type="ARBA" id="ARBA00023002"/>
    </source>
</evidence>
<dbReference type="InterPro" id="IPR036291">
    <property type="entry name" value="NAD(P)-bd_dom_sf"/>
</dbReference>
<reference evidence="4 5" key="1">
    <citation type="journal article" date="2024" name="J. Plant Pathol.">
        <title>Sequence and assembly of the genome of Seiridium unicorne, isolate CBS 538.82, causal agent of cypress canker disease.</title>
        <authorList>
            <person name="Scali E."/>
            <person name="Rocca G.D."/>
            <person name="Danti R."/>
            <person name="Garbelotto M."/>
            <person name="Barberini S."/>
            <person name="Baroncelli R."/>
            <person name="Emiliani G."/>
        </authorList>
    </citation>
    <scope>NUCLEOTIDE SEQUENCE [LARGE SCALE GENOMIC DNA]</scope>
    <source>
        <strain evidence="4 5">BM-138-508</strain>
    </source>
</reference>
<dbReference type="InterPro" id="IPR002347">
    <property type="entry name" value="SDR_fam"/>
</dbReference>
<dbReference type="PANTHER" id="PTHR42901">
    <property type="entry name" value="ALCOHOL DEHYDROGENASE"/>
    <property type="match status" value="1"/>
</dbReference>
<comment type="caution">
    <text evidence="4">The sequence shown here is derived from an EMBL/GenBank/DDBJ whole genome shotgun (WGS) entry which is preliminary data.</text>
</comment>
<proteinExistence type="inferred from homology"/>
<keyword evidence="2" id="KW-0560">Oxidoreductase</keyword>
<dbReference type="Gene3D" id="3.40.50.720">
    <property type="entry name" value="NAD(P)-binding Rossmann-like Domain"/>
    <property type="match status" value="1"/>
</dbReference>
<evidence type="ECO:0000256" key="1">
    <source>
        <dbReference type="ARBA" id="ARBA00006484"/>
    </source>
</evidence>
<keyword evidence="5" id="KW-1185">Reference proteome</keyword>
<protein>
    <submittedName>
        <fullName evidence="4">Uncharacterized protein</fullName>
    </submittedName>
</protein>
<accession>A0ABR2UQ70</accession>
<evidence type="ECO:0000313" key="4">
    <source>
        <dbReference type="EMBL" id="KAK9416778.1"/>
    </source>
</evidence>
<sequence length="448" mass="47819">MNRQHDESGQRGSSTTNHDSPATPIARSFVTVSSTSEDLGLTEGSEQVGRTPTRVAQVDHVDPTASNEAIEVAFGIVHAPMESEIVDDRSTDNTMIRTSLIIPHDALVIQAAIVGSVAADPSEGEVAKIVETCFPDAARLTTMVSLFPVSATRLTGTWETLPSLVGALPIVFTKVAQKPLEINLDDTMKSATTAVQRLLRLSTVIEGHSLKIEHDTFTGGGTGIGKAVAIAFAQAGAKSVPILGRRLDPLETASCEISAANNNVIVIKQQADLTNLEQTQRSLQAISEQADLFGYEGETLKWGLDLNLLTAFDCVQAFVPLAAPGTKLFAITSGIGHLSPIPGMVNYAVGKAVLTKIMAYLQAENPNPHDVNIQPGVVHTEINENNDVVGQDEPGLPGAFSVWLASPEAKFLKGEYAWVNWDVEELISRADEIENSMALRVVLNGVPF</sequence>
<evidence type="ECO:0000313" key="5">
    <source>
        <dbReference type="Proteomes" id="UP001408356"/>
    </source>
</evidence>
<name>A0ABR2UQ70_9PEZI</name>
<dbReference type="SUPFAM" id="SSF51735">
    <property type="entry name" value="NAD(P)-binding Rossmann-fold domains"/>
    <property type="match status" value="1"/>
</dbReference>
<dbReference type="EMBL" id="JARVKF010000404">
    <property type="protein sequence ID" value="KAK9416778.1"/>
    <property type="molecule type" value="Genomic_DNA"/>
</dbReference>
<gene>
    <name evidence="4" type="ORF">SUNI508_09476</name>
</gene>
<feature type="region of interest" description="Disordered" evidence="3">
    <location>
        <begin position="1"/>
        <end position="25"/>
    </location>
</feature>
<dbReference type="Proteomes" id="UP001408356">
    <property type="component" value="Unassembled WGS sequence"/>
</dbReference>